<dbReference type="PANTHER" id="PTHR31301">
    <property type="entry name" value="LOB DOMAIN-CONTAINING PROTEIN 4-RELATED"/>
    <property type="match status" value="1"/>
</dbReference>
<comment type="caution">
    <text evidence="3">The sequence shown here is derived from an EMBL/GenBank/DDBJ whole genome shotgun (WGS) entry which is preliminary data.</text>
</comment>
<proteinExistence type="inferred from homology"/>
<evidence type="ECO:0000256" key="1">
    <source>
        <dbReference type="ARBA" id="ARBA00005474"/>
    </source>
</evidence>
<evidence type="ECO:0000313" key="4">
    <source>
        <dbReference type="Proteomes" id="UP000655225"/>
    </source>
</evidence>
<protein>
    <recommendedName>
        <fullName evidence="2">LOB domain-containing protein</fullName>
    </recommendedName>
</protein>
<sequence length="239" mass="27370">MTVRGGSSQACAACKYQRRKCSAECPLAPYFPADQPKIFQNVHRHFGVSNIVKILRQLYPNQKAEAMRSIIYEAGIRERNPIHGCLGITRQLDLHIRQTQEELRAVNLQLFICRQCYHSCAPYQHPHQAPTKFHAPQDLFSNGNNSAYSTTGSAYLKDPELSSLWVQQPCNNNYEKNNNSMEIQSQLEVSRALSIQEPREINEDYNDISPIYSNIENEKSYITSKEACYEFSSELSLED</sequence>
<reference evidence="3 4" key="1">
    <citation type="submission" date="2020-04" db="EMBL/GenBank/DDBJ databases">
        <title>Plant Genome Project.</title>
        <authorList>
            <person name="Zhang R.-G."/>
        </authorList>
    </citation>
    <scope>NUCLEOTIDE SEQUENCE [LARGE SCALE GENOMIC DNA]</scope>
    <source>
        <strain evidence="3">YNK0</strain>
        <tissue evidence="3">Leaf</tissue>
    </source>
</reference>
<organism evidence="3 4">
    <name type="scientific">Tetracentron sinense</name>
    <name type="common">Spur-leaf</name>
    <dbReference type="NCBI Taxonomy" id="13715"/>
    <lineage>
        <taxon>Eukaryota</taxon>
        <taxon>Viridiplantae</taxon>
        <taxon>Streptophyta</taxon>
        <taxon>Embryophyta</taxon>
        <taxon>Tracheophyta</taxon>
        <taxon>Spermatophyta</taxon>
        <taxon>Magnoliopsida</taxon>
        <taxon>Trochodendrales</taxon>
        <taxon>Trochodendraceae</taxon>
        <taxon>Tetracentron</taxon>
    </lineage>
</organism>
<dbReference type="Pfam" id="PF03195">
    <property type="entry name" value="LOB"/>
    <property type="match status" value="1"/>
</dbReference>
<comment type="similarity">
    <text evidence="1">Belongs to the LOB domain-containing protein family.</text>
</comment>
<gene>
    <name evidence="3" type="ORF">HHK36_007177</name>
</gene>
<evidence type="ECO:0000259" key="2">
    <source>
        <dbReference type="PROSITE" id="PS50891"/>
    </source>
</evidence>
<dbReference type="PROSITE" id="PS50891">
    <property type="entry name" value="LOB"/>
    <property type="match status" value="1"/>
</dbReference>
<dbReference type="InterPro" id="IPR004883">
    <property type="entry name" value="LOB"/>
</dbReference>
<name>A0A834ZT26_TETSI</name>
<keyword evidence="4" id="KW-1185">Reference proteome</keyword>
<feature type="domain" description="LOB" evidence="2">
    <location>
        <begin position="9"/>
        <end position="110"/>
    </location>
</feature>
<dbReference type="PANTHER" id="PTHR31301:SF21">
    <property type="entry name" value="LOB DOMAIN-CONTAINING PROTEIN 27-RELATED"/>
    <property type="match status" value="1"/>
</dbReference>
<dbReference type="OrthoDB" id="1893065at2759"/>
<accession>A0A834ZT26</accession>
<dbReference type="AlphaFoldDB" id="A0A834ZT26"/>
<dbReference type="Proteomes" id="UP000655225">
    <property type="component" value="Unassembled WGS sequence"/>
</dbReference>
<evidence type="ECO:0000313" key="3">
    <source>
        <dbReference type="EMBL" id="KAF8408037.1"/>
    </source>
</evidence>
<dbReference type="EMBL" id="JABCRI010000004">
    <property type="protein sequence ID" value="KAF8408037.1"/>
    <property type="molecule type" value="Genomic_DNA"/>
</dbReference>